<name>A0A1H2M2G0_9PSED</name>
<dbReference type="Gene3D" id="3.40.50.1580">
    <property type="entry name" value="Nucleoside phosphorylase domain"/>
    <property type="match status" value="1"/>
</dbReference>
<accession>A0A1H2M2G0</accession>
<gene>
    <name evidence="2" type="ORF">SAMN05216363_2634</name>
</gene>
<dbReference type="EMBL" id="LT629797">
    <property type="protein sequence ID" value="SDU87185.1"/>
    <property type="molecule type" value="Genomic_DNA"/>
</dbReference>
<dbReference type="GO" id="GO:0008782">
    <property type="term" value="F:adenosylhomocysteine nucleosidase activity"/>
    <property type="evidence" value="ECO:0007669"/>
    <property type="project" value="TreeGrafter"/>
</dbReference>
<evidence type="ECO:0000313" key="2">
    <source>
        <dbReference type="EMBL" id="SDU87185.1"/>
    </source>
</evidence>
<protein>
    <submittedName>
        <fullName evidence="2">Phosphorylase superfamily protein</fullName>
    </submittedName>
</protein>
<dbReference type="PANTHER" id="PTHR46832">
    <property type="entry name" value="5'-METHYLTHIOADENOSINE/S-ADENOSYLHOMOCYSTEINE NUCLEOSIDASE"/>
    <property type="match status" value="1"/>
</dbReference>
<evidence type="ECO:0000313" key="3">
    <source>
        <dbReference type="Proteomes" id="UP000198675"/>
    </source>
</evidence>
<dbReference type="RefSeq" id="WP_092377191.1">
    <property type="nucleotide sequence ID" value="NZ_LT629797.1"/>
</dbReference>
<dbReference type="Proteomes" id="UP000198675">
    <property type="component" value="Chromosome I"/>
</dbReference>
<proteinExistence type="predicted"/>
<dbReference type="GO" id="GO:0019284">
    <property type="term" value="P:L-methionine salvage from S-adenosylmethionine"/>
    <property type="evidence" value="ECO:0007669"/>
    <property type="project" value="TreeGrafter"/>
</dbReference>
<dbReference type="AlphaFoldDB" id="A0A1H2M2G0"/>
<dbReference type="InterPro" id="IPR035994">
    <property type="entry name" value="Nucleoside_phosphorylase_sf"/>
</dbReference>
<evidence type="ECO:0000259" key="1">
    <source>
        <dbReference type="Pfam" id="PF01048"/>
    </source>
</evidence>
<feature type="domain" description="Nucleoside phosphorylase" evidence="1">
    <location>
        <begin position="139"/>
        <end position="365"/>
    </location>
</feature>
<dbReference type="GO" id="GO:0005829">
    <property type="term" value="C:cytosol"/>
    <property type="evidence" value="ECO:0007669"/>
    <property type="project" value="TreeGrafter"/>
</dbReference>
<dbReference type="GO" id="GO:0008930">
    <property type="term" value="F:methylthioadenosine nucleosidase activity"/>
    <property type="evidence" value="ECO:0007669"/>
    <property type="project" value="TreeGrafter"/>
</dbReference>
<reference evidence="3" key="1">
    <citation type="submission" date="2016-10" db="EMBL/GenBank/DDBJ databases">
        <authorList>
            <person name="Varghese N."/>
            <person name="Submissions S."/>
        </authorList>
    </citation>
    <scope>NUCLEOTIDE SEQUENCE [LARGE SCALE GENOMIC DNA]</scope>
    <source>
        <strain evidence="3">KCTC 32246</strain>
    </source>
</reference>
<dbReference type="Pfam" id="PF01048">
    <property type="entry name" value="PNP_UDP_1"/>
    <property type="match status" value="1"/>
</dbReference>
<dbReference type="SUPFAM" id="SSF53167">
    <property type="entry name" value="Purine and uridine phosphorylases"/>
    <property type="match status" value="1"/>
</dbReference>
<dbReference type="InterPro" id="IPR000845">
    <property type="entry name" value="Nucleoside_phosphorylase_d"/>
</dbReference>
<organism evidence="2 3">
    <name type="scientific">Pseudomonas sihuiensis</name>
    <dbReference type="NCBI Taxonomy" id="1274359"/>
    <lineage>
        <taxon>Bacteria</taxon>
        <taxon>Pseudomonadati</taxon>
        <taxon>Pseudomonadota</taxon>
        <taxon>Gammaproteobacteria</taxon>
        <taxon>Pseudomonadales</taxon>
        <taxon>Pseudomonadaceae</taxon>
        <taxon>Pseudomonas</taxon>
    </lineage>
</organism>
<sequence length="395" mass="43326">MKILILEDEDGKFAQISDHVTSVVPDALIQREKNWLDYSRAVANIKFDLILLDLIVPRSSKDDTLEDHHSSLVETTRDYQSKSFKTPAIVLTRHNLNDGDFVHNLNLVDINVIPFNDHGEWQEALRIKLLASQPTKKFDIVIVCALEKEADAYKHLVDSWGEWKSLSGLVCCEVSIDKYNAVIVKASRMGLVSAAVCSAFALDRFEPRLICMSGICGGVKGESSLYDILVSQTCHQHDAGKWGAKGFKSEHYDVQLDVDVHNKLIEVSSDAGVKKMLLTDLDPAKSEIPSGIERINCNIKTDAATSSGSAVLAQAGKTATLAVGQRKLAGFDMEVYSVYEAARHARKRTAFFAAKTVVDDGDENKGDSFHRIGCLLSAKFVVATIKAGIADLSGD</sequence>
<keyword evidence="3" id="KW-1185">Reference proteome</keyword>
<dbReference type="PANTHER" id="PTHR46832:SF1">
    <property type="entry name" value="5'-METHYLTHIOADENOSINE_S-ADENOSYLHOMOCYSTEINE NUCLEOSIDASE"/>
    <property type="match status" value="1"/>
</dbReference>
<dbReference type="GO" id="GO:0009116">
    <property type="term" value="P:nucleoside metabolic process"/>
    <property type="evidence" value="ECO:0007669"/>
    <property type="project" value="InterPro"/>
</dbReference>